<feature type="region of interest" description="Disordered" evidence="1">
    <location>
        <begin position="1"/>
        <end position="27"/>
    </location>
</feature>
<evidence type="ECO:0000256" key="1">
    <source>
        <dbReference type="SAM" id="MobiDB-lite"/>
    </source>
</evidence>
<evidence type="ECO:0000313" key="3">
    <source>
        <dbReference type="Proteomes" id="UP000789572"/>
    </source>
</evidence>
<evidence type="ECO:0000313" key="2">
    <source>
        <dbReference type="EMBL" id="CAG8631838.1"/>
    </source>
</evidence>
<proteinExistence type="predicted"/>
<dbReference type="Proteomes" id="UP000789572">
    <property type="component" value="Unassembled WGS sequence"/>
</dbReference>
<comment type="caution">
    <text evidence="2">The sequence shown here is derived from an EMBL/GenBank/DDBJ whole genome shotgun (WGS) entry which is preliminary data.</text>
</comment>
<gene>
    <name evidence="2" type="ORF">POCULU_LOCUS8934</name>
</gene>
<feature type="compositionally biased region" description="Polar residues" evidence="1">
    <location>
        <begin position="1"/>
        <end position="17"/>
    </location>
</feature>
<organism evidence="2 3">
    <name type="scientific">Paraglomus occultum</name>
    <dbReference type="NCBI Taxonomy" id="144539"/>
    <lineage>
        <taxon>Eukaryota</taxon>
        <taxon>Fungi</taxon>
        <taxon>Fungi incertae sedis</taxon>
        <taxon>Mucoromycota</taxon>
        <taxon>Glomeromycotina</taxon>
        <taxon>Glomeromycetes</taxon>
        <taxon>Paraglomerales</taxon>
        <taxon>Paraglomeraceae</taxon>
        <taxon>Paraglomus</taxon>
    </lineage>
</organism>
<accession>A0A9N9DDR0</accession>
<protein>
    <submittedName>
        <fullName evidence="2">1693_t:CDS:1</fullName>
    </submittedName>
</protein>
<sequence>ERNQSAAQDGYNESGSKQGLRKPSGDGVKTALAEINCKKEPLRRIRSKKLHSSPVVQSVPDIPELLNPLLFHSLARVAKAIWRRLCAFRQDCPCQNKPQERTPSENAVEEIAFVAGHCPCQNKPQERTPSENAVEEIASPPTSSTTTMFIEKNPTTFFNYTQSNYRIWTIRRKLAVKLPNVHNR</sequence>
<feature type="non-terminal residue" evidence="2">
    <location>
        <position position="1"/>
    </location>
</feature>
<name>A0A9N9DDR0_9GLOM</name>
<dbReference type="AlphaFoldDB" id="A0A9N9DDR0"/>
<reference evidence="2" key="1">
    <citation type="submission" date="2021-06" db="EMBL/GenBank/DDBJ databases">
        <authorList>
            <person name="Kallberg Y."/>
            <person name="Tangrot J."/>
            <person name="Rosling A."/>
        </authorList>
    </citation>
    <scope>NUCLEOTIDE SEQUENCE</scope>
    <source>
        <strain evidence="2">IA702</strain>
    </source>
</reference>
<keyword evidence="3" id="KW-1185">Reference proteome</keyword>
<dbReference type="EMBL" id="CAJVPJ010002925">
    <property type="protein sequence ID" value="CAG8631838.1"/>
    <property type="molecule type" value="Genomic_DNA"/>
</dbReference>